<dbReference type="OrthoDB" id="9948271at2"/>
<dbReference type="GeneID" id="78124807"/>
<dbReference type="AlphaFoldDB" id="A0A1H3KU79"/>
<dbReference type="EMBL" id="FNPR01000002">
    <property type="protein sequence ID" value="SDY55576.1"/>
    <property type="molecule type" value="Genomic_DNA"/>
</dbReference>
<accession>A0A1H3KU79</accession>
<gene>
    <name evidence="1" type="ORF">SAMN05444486_102747</name>
</gene>
<evidence type="ECO:0000313" key="1">
    <source>
        <dbReference type="EMBL" id="SDY55576.1"/>
    </source>
</evidence>
<evidence type="ECO:0008006" key="3">
    <source>
        <dbReference type="Google" id="ProtNLM"/>
    </source>
</evidence>
<reference evidence="1 2" key="1">
    <citation type="submission" date="2016-10" db="EMBL/GenBank/DDBJ databases">
        <authorList>
            <person name="de Groot N.N."/>
        </authorList>
    </citation>
    <scope>NUCLEOTIDE SEQUENCE [LARGE SCALE GENOMIC DNA]</scope>
    <source>
        <strain evidence="1 2">DSM 24677</strain>
    </source>
</reference>
<protein>
    <recommendedName>
        <fullName evidence="3">Holin</fullName>
    </recommendedName>
</protein>
<dbReference type="Proteomes" id="UP000199026">
    <property type="component" value="Unassembled WGS sequence"/>
</dbReference>
<dbReference type="STRING" id="576131.SAMN05444486_102747"/>
<name>A0A1H3KU79_9RHOB</name>
<sequence length="68" mass="7501">MEFIEKNKKLIVPVVAGAVMATVLNWADLPAWMIGGVVAAVVTLWSEKLIEAYDTKIAPKINARRGEY</sequence>
<dbReference type="RefSeq" id="WP_089890991.1">
    <property type="nucleotide sequence ID" value="NZ_CALJFH010000015.1"/>
</dbReference>
<proteinExistence type="predicted"/>
<keyword evidence="2" id="KW-1185">Reference proteome</keyword>
<organism evidence="1 2">
    <name type="scientific">Lentibacter algarum</name>
    <dbReference type="NCBI Taxonomy" id="576131"/>
    <lineage>
        <taxon>Bacteria</taxon>
        <taxon>Pseudomonadati</taxon>
        <taxon>Pseudomonadota</taxon>
        <taxon>Alphaproteobacteria</taxon>
        <taxon>Rhodobacterales</taxon>
        <taxon>Roseobacteraceae</taxon>
        <taxon>Lentibacter</taxon>
    </lineage>
</organism>
<evidence type="ECO:0000313" key="2">
    <source>
        <dbReference type="Proteomes" id="UP000199026"/>
    </source>
</evidence>